<accession>A0AAD7EBR6</accession>
<proteinExistence type="predicted"/>
<keyword evidence="3" id="KW-1185">Reference proteome</keyword>
<evidence type="ECO:0000256" key="1">
    <source>
        <dbReference type="SAM" id="MobiDB-lite"/>
    </source>
</evidence>
<comment type="caution">
    <text evidence="2">The sequence shown here is derived from an EMBL/GenBank/DDBJ whole genome shotgun (WGS) entry which is preliminary data.</text>
</comment>
<feature type="region of interest" description="Disordered" evidence="1">
    <location>
        <begin position="97"/>
        <end position="123"/>
    </location>
</feature>
<protein>
    <submittedName>
        <fullName evidence="2">Uncharacterized protein</fullName>
    </submittedName>
</protein>
<name>A0AAD7EBR6_9AGAR</name>
<reference evidence="2" key="1">
    <citation type="submission" date="2023-03" db="EMBL/GenBank/DDBJ databases">
        <title>Massive genome expansion in bonnet fungi (Mycena s.s.) driven by repeated elements and novel gene families across ecological guilds.</title>
        <authorList>
            <consortium name="Lawrence Berkeley National Laboratory"/>
            <person name="Harder C.B."/>
            <person name="Miyauchi S."/>
            <person name="Viragh M."/>
            <person name="Kuo A."/>
            <person name="Thoen E."/>
            <person name="Andreopoulos B."/>
            <person name="Lu D."/>
            <person name="Skrede I."/>
            <person name="Drula E."/>
            <person name="Henrissat B."/>
            <person name="Morin E."/>
            <person name="Kohler A."/>
            <person name="Barry K."/>
            <person name="LaButti K."/>
            <person name="Morin E."/>
            <person name="Salamov A."/>
            <person name="Lipzen A."/>
            <person name="Mereny Z."/>
            <person name="Hegedus B."/>
            <person name="Baldrian P."/>
            <person name="Stursova M."/>
            <person name="Weitz H."/>
            <person name="Taylor A."/>
            <person name="Grigoriev I.V."/>
            <person name="Nagy L.G."/>
            <person name="Martin F."/>
            <person name="Kauserud H."/>
        </authorList>
    </citation>
    <scope>NUCLEOTIDE SEQUENCE</scope>
    <source>
        <strain evidence="2">CBHHK002</strain>
    </source>
</reference>
<gene>
    <name evidence="2" type="ORF">DFH08DRAFT_823300</name>
</gene>
<evidence type="ECO:0000313" key="2">
    <source>
        <dbReference type="EMBL" id="KAJ7310017.1"/>
    </source>
</evidence>
<organism evidence="2 3">
    <name type="scientific">Mycena albidolilacea</name>
    <dbReference type="NCBI Taxonomy" id="1033008"/>
    <lineage>
        <taxon>Eukaryota</taxon>
        <taxon>Fungi</taxon>
        <taxon>Dikarya</taxon>
        <taxon>Basidiomycota</taxon>
        <taxon>Agaricomycotina</taxon>
        <taxon>Agaricomycetes</taxon>
        <taxon>Agaricomycetidae</taxon>
        <taxon>Agaricales</taxon>
        <taxon>Marasmiineae</taxon>
        <taxon>Mycenaceae</taxon>
        <taxon>Mycena</taxon>
    </lineage>
</organism>
<dbReference type="Proteomes" id="UP001218218">
    <property type="component" value="Unassembled WGS sequence"/>
</dbReference>
<evidence type="ECO:0000313" key="3">
    <source>
        <dbReference type="Proteomes" id="UP001218218"/>
    </source>
</evidence>
<dbReference type="EMBL" id="JARIHO010000080">
    <property type="protein sequence ID" value="KAJ7310017.1"/>
    <property type="molecule type" value="Genomic_DNA"/>
</dbReference>
<sequence length="199" mass="21369">MCAEFMLSTSQSGFSLYVRISITYEVLPSISVDSGLALVMMEVGQSGPESYSGELDLVWPSDPYNLPGSRVSAAFGFGTLRGFDFWRAKEYPHPLSAESRALDRTTTSCSHGLEKTPTPEAESSTAVTACQQCDMTAFLTVALTPNHSVSRRQTPELGGRLGGKETQGWRGSDISSVAFKFNVSVKPDITASPSAVAVR</sequence>
<dbReference type="AlphaFoldDB" id="A0AAD7EBR6"/>